<dbReference type="InterPro" id="IPR018253">
    <property type="entry name" value="DnaJ_domain_CS"/>
</dbReference>
<dbReference type="InterPro" id="IPR044713">
    <property type="entry name" value="DNJA1/2-like"/>
</dbReference>
<keyword evidence="4" id="KW-1185">Reference proteome</keyword>
<dbReference type="FunFam" id="2.60.260.20:FF:000013">
    <property type="entry name" value="DnaJ subfamily B member 11"/>
    <property type="match status" value="1"/>
</dbReference>
<dbReference type="SUPFAM" id="SSF46565">
    <property type="entry name" value="Chaperone J-domain"/>
    <property type="match status" value="1"/>
</dbReference>
<evidence type="ECO:0000313" key="4">
    <source>
        <dbReference type="Proteomes" id="UP001230268"/>
    </source>
</evidence>
<reference evidence="3" key="1">
    <citation type="submission" date="2023-08" db="EMBL/GenBank/DDBJ databases">
        <title>Draft sequence of the Babesia gibsoni genome.</title>
        <authorList>
            <person name="Yamagishi J.Y."/>
            <person name="Xuan X.X."/>
        </authorList>
    </citation>
    <scope>NUCLEOTIDE SEQUENCE</scope>
    <source>
        <strain evidence="3">Azabu</strain>
    </source>
</reference>
<dbReference type="PANTHER" id="PTHR43888">
    <property type="entry name" value="DNAJ-LIKE-2, ISOFORM A-RELATED"/>
    <property type="match status" value="1"/>
</dbReference>
<name>A0AAD8LLL2_BABGI</name>
<dbReference type="InterPro" id="IPR002939">
    <property type="entry name" value="DnaJ_C"/>
</dbReference>
<comment type="caution">
    <text evidence="3">The sequence shown here is derived from an EMBL/GenBank/DDBJ whole genome shotgun (WGS) entry which is preliminary data.</text>
</comment>
<dbReference type="Proteomes" id="UP001230268">
    <property type="component" value="Unassembled WGS sequence"/>
</dbReference>
<dbReference type="Gene3D" id="2.60.260.20">
    <property type="entry name" value="Urease metallochaperone UreE, N-terminal domain"/>
    <property type="match status" value="2"/>
</dbReference>
<dbReference type="CDD" id="cd10747">
    <property type="entry name" value="DnaJ_C"/>
    <property type="match status" value="1"/>
</dbReference>
<gene>
    <name evidence="3" type="ORF">BgAZ_500150</name>
</gene>
<dbReference type="GO" id="GO:0051082">
    <property type="term" value="F:unfolded protein binding"/>
    <property type="evidence" value="ECO:0007669"/>
    <property type="project" value="InterPro"/>
</dbReference>
<sequence length="371" mass="41495">MKVGGALLLIALFRALLVESWSFFGDEPRYDPGEGKRCPYEVLGVQKSSSTKDIRKAFLTLSKKYHPDISKEEGAAEKYKEINESYEILSNSEKRKVYDESGYAGLLRLAQGGGADQEYDFGDVFANFFGFGGGRNREDAMTAEPLVYPLELPLEDLYLGRELEVKVFIQRLCKNYDECELQRQDCIDLGVRVVTMQHGPGMFLQQQVRDASCIGRGKAFKTNCKACPNGPTYKEEVTLDVTIIPGYKHGQQIVLKGRGQEKPGLRRGNVVFVIQQGSHPDYRREGDDLYRTLNITLKEALLGFTKEIDLFGTGIKIAQAGVTPHDHIIRVERSGMPRAEEGGFGDLYVVVNVMFPKFLTGTQVALIEQAL</sequence>
<dbReference type="EMBL" id="JAVEPI010000005">
    <property type="protein sequence ID" value="KAK1441683.1"/>
    <property type="molecule type" value="Genomic_DNA"/>
</dbReference>
<dbReference type="CDD" id="cd06257">
    <property type="entry name" value="DnaJ"/>
    <property type="match status" value="1"/>
</dbReference>
<protein>
    <submittedName>
        <fullName evidence="3">DnaJ subfamily member 1/2-like protein</fullName>
    </submittedName>
</protein>
<dbReference type="AlphaFoldDB" id="A0AAD8LLL2"/>
<dbReference type="InterPro" id="IPR008971">
    <property type="entry name" value="HSP40/DnaJ_pept-bd"/>
</dbReference>
<dbReference type="Pfam" id="PF01556">
    <property type="entry name" value="DnaJ_C"/>
    <property type="match status" value="1"/>
</dbReference>
<dbReference type="Pfam" id="PF00226">
    <property type="entry name" value="DnaJ"/>
    <property type="match status" value="1"/>
</dbReference>
<dbReference type="GO" id="GO:0006457">
    <property type="term" value="P:protein folding"/>
    <property type="evidence" value="ECO:0007669"/>
    <property type="project" value="InterPro"/>
</dbReference>
<feature type="domain" description="J" evidence="2">
    <location>
        <begin position="38"/>
        <end position="102"/>
    </location>
</feature>
<dbReference type="PROSITE" id="PS00636">
    <property type="entry name" value="DNAJ_1"/>
    <property type="match status" value="1"/>
</dbReference>
<keyword evidence="1" id="KW-0732">Signal</keyword>
<evidence type="ECO:0000256" key="1">
    <source>
        <dbReference type="SAM" id="SignalP"/>
    </source>
</evidence>
<dbReference type="PROSITE" id="PS50076">
    <property type="entry name" value="DNAJ_2"/>
    <property type="match status" value="1"/>
</dbReference>
<dbReference type="Gene3D" id="2.10.230.10">
    <property type="entry name" value="Heat shock protein DnaJ, cysteine-rich domain"/>
    <property type="match status" value="1"/>
</dbReference>
<dbReference type="SUPFAM" id="SSF49493">
    <property type="entry name" value="HSP40/DnaJ peptide-binding domain"/>
    <property type="match status" value="2"/>
</dbReference>
<dbReference type="InterPro" id="IPR001623">
    <property type="entry name" value="DnaJ_domain"/>
</dbReference>
<dbReference type="InterPro" id="IPR036869">
    <property type="entry name" value="J_dom_sf"/>
</dbReference>
<dbReference type="SMART" id="SM00271">
    <property type="entry name" value="DnaJ"/>
    <property type="match status" value="1"/>
</dbReference>
<evidence type="ECO:0000259" key="2">
    <source>
        <dbReference type="PROSITE" id="PS50076"/>
    </source>
</evidence>
<proteinExistence type="predicted"/>
<accession>A0AAD8LLL2</accession>
<dbReference type="GO" id="GO:0030544">
    <property type="term" value="F:Hsp70 protein binding"/>
    <property type="evidence" value="ECO:0007669"/>
    <property type="project" value="InterPro"/>
</dbReference>
<evidence type="ECO:0000313" key="3">
    <source>
        <dbReference type="EMBL" id="KAK1441683.1"/>
    </source>
</evidence>
<dbReference type="Gene3D" id="1.10.287.110">
    <property type="entry name" value="DnaJ domain"/>
    <property type="match status" value="1"/>
</dbReference>
<feature type="chain" id="PRO_5042232056" evidence="1">
    <location>
        <begin position="21"/>
        <end position="371"/>
    </location>
</feature>
<feature type="signal peptide" evidence="1">
    <location>
        <begin position="1"/>
        <end position="20"/>
    </location>
</feature>
<dbReference type="PRINTS" id="PR00625">
    <property type="entry name" value="JDOMAIN"/>
</dbReference>
<organism evidence="3 4">
    <name type="scientific">Babesia gibsoni</name>
    <dbReference type="NCBI Taxonomy" id="33632"/>
    <lineage>
        <taxon>Eukaryota</taxon>
        <taxon>Sar</taxon>
        <taxon>Alveolata</taxon>
        <taxon>Apicomplexa</taxon>
        <taxon>Aconoidasida</taxon>
        <taxon>Piroplasmida</taxon>
        <taxon>Babesiidae</taxon>
        <taxon>Babesia</taxon>
    </lineage>
</organism>